<evidence type="ECO:0000313" key="1">
    <source>
        <dbReference type="EMBL" id="QNO57764.1"/>
    </source>
</evidence>
<dbReference type="SUPFAM" id="SSF52540">
    <property type="entry name" value="P-loop containing nucleoside triphosphate hydrolases"/>
    <property type="match status" value="1"/>
</dbReference>
<dbReference type="AlphaFoldDB" id="A0A7G9ZBY0"/>
<sequence>MGCSSHAIRLVLDEIIESKEDLERFYCKVRPRKYDETFVPSVLLNIPPIEILGVEDRLSTDIEFKQEIKKLIETDTGKPIIIILSPVGRGKSTFLHYTAKIQFPSILKTDDIKFFIVDVRKGFPTDAKLFRTKLLERVNELLEVNYEFFDVEKSGSQKYFECLCKVFKKELLENNFPPDYDKECSNKQIELICRIKEDIEKLHAKRFKFLRDEFGHYIILVIDNLDQHLRYYQERAFIDSFSLASELKCPVIFALRDTSFEHLAVSNALESYNKEYLNLSMPSIRDLIASRLKVLKDLWTIELSKQEQKYTLVYEGEVREVSRKDTLDAGIKILDFLTDPAHTQSVVNILSRLSNYNLRELIRLLKIIFSSYHSFAPFSSRRSSQKVFDEIDITISKIYLALILGNSPYYKEPSDAPILNLFENLTNSNTNCFLRLRILQYLSQKGSGVSIDHILDFFKGTFREEDEIIGNTLYNLLIKNLLTIQPPICGSLDQFDYKKHSSAKVFITPSGKFHIDELIYNDQYIDEVKLSCSLPNEKFEKVFFEKYHEMISTRMQSTLIFRDYLREMEEKEKEDNLRPDLYAFFPKVTHKMRSKYESKKAMYEIRARMARSSR</sequence>
<gene>
    <name evidence="1" type="ORF">DKIIFCLB_00012</name>
</gene>
<evidence type="ECO:0008006" key="2">
    <source>
        <dbReference type="Google" id="ProtNLM"/>
    </source>
</evidence>
<dbReference type="InterPro" id="IPR027417">
    <property type="entry name" value="P-loop_NTPase"/>
</dbReference>
<protein>
    <recommendedName>
        <fullName evidence="2">Orc1-like AAA ATPase domain-containing protein</fullName>
    </recommendedName>
</protein>
<name>A0A7G9ZBY0_9EURY</name>
<accession>A0A7G9ZBY0</accession>
<reference evidence="1" key="1">
    <citation type="submission" date="2020-06" db="EMBL/GenBank/DDBJ databases">
        <title>Unique genomic features of the anaerobic methanotrophic archaea.</title>
        <authorList>
            <person name="Chadwick G.L."/>
            <person name="Skennerton C.T."/>
            <person name="Laso-Perez R."/>
            <person name="Leu A.O."/>
            <person name="Speth D.R."/>
            <person name="Yu H."/>
            <person name="Morgan-Lang C."/>
            <person name="Hatzenpichler R."/>
            <person name="Goudeau D."/>
            <person name="Malmstrom R."/>
            <person name="Brazelton W.J."/>
            <person name="Woyke T."/>
            <person name="Hallam S.J."/>
            <person name="Tyson G.W."/>
            <person name="Wegener G."/>
            <person name="Boetius A."/>
            <person name="Orphan V."/>
        </authorList>
    </citation>
    <scope>NUCLEOTIDE SEQUENCE</scope>
</reference>
<organism evidence="1">
    <name type="scientific">Candidatus Methanophaga sp. ANME-1 ERB7</name>
    <dbReference type="NCBI Taxonomy" id="2759913"/>
    <lineage>
        <taxon>Archaea</taxon>
        <taxon>Methanobacteriati</taxon>
        <taxon>Methanobacteriota</taxon>
        <taxon>Stenosarchaea group</taxon>
        <taxon>Methanomicrobia</taxon>
        <taxon>Candidatus Methanophagales</taxon>
        <taxon>Candidatus Methanophagaceae</taxon>
        <taxon>Candidatus Methanophaga</taxon>
    </lineage>
</organism>
<dbReference type="EMBL" id="MT631701">
    <property type="protein sequence ID" value="QNO57764.1"/>
    <property type="molecule type" value="Genomic_DNA"/>
</dbReference>
<proteinExistence type="predicted"/>